<feature type="compositionally biased region" description="Low complexity" evidence="1">
    <location>
        <begin position="29"/>
        <end position="47"/>
    </location>
</feature>
<dbReference type="AlphaFoldDB" id="A0A4S4FDH8"/>
<organism evidence="3 4">
    <name type="scientific">Naasia lichenicola</name>
    <dbReference type="NCBI Taxonomy" id="2565933"/>
    <lineage>
        <taxon>Bacteria</taxon>
        <taxon>Bacillati</taxon>
        <taxon>Actinomycetota</taxon>
        <taxon>Actinomycetes</taxon>
        <taxon>Micrococcales</taxon>
        <taxon>Microbacteriaceae</taxon>
        <taxon>Naasia</taxon>
    </lineage>
</organism>
<accession>A0A4S4FDH8</accession>
<protein>
    <submittedName>
        <fullName evidence="3">Uncharacterized protein</fullName>
    </submittedName>
</protein>
<keyword evidence="4" id="KW-1185">Reference proteome</keyword>
<evidence type="ECO:0000313" key="4">
    <source>
        <dbReference type="Proteomes" id="UP000309133"/>
    </source>
</evidence>
<gene>
    <name evidence="3" type="ORF">E6C64_18800</name>
</gene>
<name>A0A4S4FDH8_9MICO</name>
<evidence type="ECO:0000256" key="1">
    <source>
        <dbReference type="SAM" id="MobiDB-lite"/>
    </source>
</evidence>
<dbReference type="Proteomes" id="UP000309133">
    <property type="component" value="Unassembled WGS sequence"/>
</dbReference>
<feature type="region of interest" description="Disordered" evidence="1">
    <location>
        <begin position="29"/>
        <end position="54"/>
    </location>
</feature>
<sequence length="138" mass="13755">MRKFYKSTIGIAAAGFMLVGLAACSTSTGTDTSSSSGTSSSSAPSAEADPEPLASIPALAGVSTQVTLDQGFLDAITGLGLTPGLIGTATLEGGVLSFPITGGNVDYYDPNESYRPYVQGEIDHAGSGITLSNADGSI</sequence>
<reference evidence="3 4" key="1">
    <citation type="submission" date="2019-04" db="EMBL/GenBank/DDBJ databases">
        <authorList>
            <person name="Jiang L."/>
        </authorList>
    </citation>
    <scope>NUCLEOTIDE SEQUENCE [LARGE SCALE GENOMIC DNA]</scope>
    <source>
        <strain evidence="3 4">YIM 131853</strain>
    </source>
</reference>
<keyword evidence="2" id="KW-0732">Signal</keyword>
<feature type="chain" id="PRO_5039106539" evidence="2">
    <location>
        <begin position="23"/>
        <end position="138"/>
    </location>
</feature>
<dbReference type="PROSITE" id="PS51257">
    <property type="entry name" value="PROKAR_LIPOPROTEIN"/>
    <property type="match status" value="1"/>
</dbReference>
<proteinExistence type="predicted"/>
<feature type="non-terminal residue" evidence="3">
    <location>
        <position position="138"/>
    </location>
</feature>
<comment type="caution">
    <text evidence="3">The sequence shown here is derived from an EMBL/GenBank/DDBJ whole genome shotgun (WGS) entry which is preliminary data.</text>
</comment>
<evidence type="ECO:0000313" key="3">
    <source>
        <dbReference type="EMBL" id="THG28159.1"/>
    </source>
</evidence>
<dbReference type="EMBL" id="SSSM01000007">
    <property type="protein sequence ID" value="THG28159.1"/>
    <property type="molecule type" value="Genomic_DNA"/>
</dbReference>
<evidence type="ECO:0000256" key="2">
    <source>
        <dbReference type="SAM" id="SignalP"/>
    </source>
</evidence>
<feature type="signal peptide" evidence="2">
    <location>
        <begin position="1"/>
        <end position="22"/>
    </location>
</feature>